<evidence type="ECO:0000256" key="2">
    <source>
        <dbReference type="ARBA" id="ARBA00022801"/>
    </source>
</evidence>
<dbReference type="PANTHER" id="PTHR43037:SF5">
    <property type="entry name" value="FERULOYL ESTERASE"/>
    <property type="match status" value="1"/>
</dbReference>
<gene>
    <name evidence="3" type="ORF">SAMN04489812_0847</name>
</gene>
<reference evidence="3 4" key="1">
    <citation type="submission" date="2016-10" db="EMBL/GenBank/DDBJ databases">
        <authorList>
            <person name="de Groot N.N."/>
        </authorList>
    </citation>
    <scope>NUCLEOTIDE SEQUENCE [LARGE SCALE GENOMIC DNA]</scope>
    <source>
        <strain evidence="3 4">DSM 21800</strain>
    </source>
</reference>
<dbReference type="InterPro" id="IPR050955">
    <property type="entry name" value="Plant_Biomass_Hydrol_Est"/>
</dbReference>
<dbReference type="OrthoDB" id="332706at2"/>
<dbReference type="SUPFAM" id="SSF53474">
    <property type="entry name" value="alpha/beta-Hydrolases"/>
    <property type="match status" value="1"/>
</dbReference>
<name>A0A1H1PCP7_9ACTN</name>
<evidence type="ECO:0000313" key="3">
    <source>
        <dbReference type="EMBL" id="SDS08897.1"/>
    </source>
</evidence>
<evidence type="ECO:0000256" key="1">
    <source>
        <dbReference type="ARBA" id="ARBA00022729"/>
    </source>
</evidence>
<dbReference type="Proteomes" id="UP000199103">
    <property type="component" value="Chromosome I"/>
</dbReference>
<keyword evidence="2" id="KW-0378">Hydrolase</keyword>
<accession>A0A1H1PCP7</accession>
<protein>
    <submittedName>
        <fullName evidence="3">Esterase PHB depolymerase</fullName>
    </submittedName>
</protein>
<dbReference type="InterPro" id="IPR029058">
    <property type="entry name" value="AB_hydrolase_fold"/>
</dbReference>
<dbReference type="EMBL" id="LT629772">
    <property type="protein sequence ID" value="SDS08897.1"/>
    <property type="molecule type" value="Genomic_DNA"/>
</dbReference>
<evidence type="ECO:0000313" key="4">
    <source>
        <dbReference type="Proteomes" id="UP000199103"/>
    </source>
</evidence>
<dbReference type="Gene3D" id="3.40.50.1820">
    <property type="entry name" value="alpha/beta hydrolase"/>
    <property type="match status" value="1"/>
</dbReference>
<dbReference type="RefSeq" id="WP_091520355.1">
    <property type="nucleotide sequence ID" value="NZ_LT629772.1"/>
</dbReference>
<dbReference type="GO" id="GO:0016787">
    <property type="term" value="F:hydrolase activity"/>
    <property type="evidence" value="ECO:0007669"/>
    <property type="project" value="UniProtKB-KW"/>
</dbReference>
<keyword evidence="4" id="KW-1185">Reference proteome</keyword>
<organism evidence="3 4">
    <name type="scientific">Microlunatus soli</name>
    <dbReference type="NCBI Taxonomy" id="630515"/>
    <lineage>
        <taxon>Bacteria</taxon>
        <taxon>Bacillati</taxon>
        <taxon>Actinomycetota</taxon>
        <taxon>Actinomycetes</taxon>
        <taxon>Propionibacteriales</taxon>
        <taxon>Propionibacteriaceae</taxon>
        <taxon>Microlunatus</taxon>
    </lineage>
</organism>
<keyword evidence="1" id="KW-0732">Signal</keyword>
<dbReference type="AlphaFoldDB" id="A0A1H1PCP7"/>
<proteinExistence type="predicted"/>
<dbReference type="STRING" id="630515.SAMN04489812_0847"/>
<sequence>MTDTKVKDTRNFYRTGATPLFACRSDQRFSYCLYVPHAHRDATEPLPLVVIMHGTGRMAPQYRDAFADFAEQHDCVVLAPLFPAGIDDPDDLHNFKFIEYHGIRFDLIMLDMVDEVSERYRVNGRRFLLHGFSGGGQFTHRMLYLHPDRLAAASIGAPGRITRLDPDTAWWLGTRDLGERFGRSVDTAAIREVPVQMIVGDQDVETWEINNPGDSNWMPGVEATGDTRIARLQTLQRDFEAHDIAVRFDLVPGIAHDGLGVLPTVQEFFTDVLSRS</sequence>
<dbReference type="PANTHER" id="PTHR43037">
    <property type="entry name" value="UNNAMED PRODUCT-RELATED"/>
    <property type="match status" value="1"/>
</dbReference>